<evidence type="ECO:0000313" key="3">
    <source>
        <dbReference type="Proteomes" id="UP000254866"/>
    </source>
</evidence>
<protein>
    <submittedName>
        <fullName evidence="2">Uncharacterized protein</fullName>
    </submittedName>
</protein>
<keyword evidence="3" id="KW-1185">Reference proteome</keyword>
<feature type="region of interest" description="Disordered" evidence="1">
    <location>
        <begin position="178"/>
        <end position="244"/>
    </location>
</feature>
<comment type="caution">
    <text evidence="2">The sequence shown here is derived from an EMBL/GenBank/DDBJ whole genome shotgun (WGS) entry which is preliminary data.</text>
</comment>
<organism evidence="2 3">
    <name type="scientific">Venustampulla echinocandica</name>
    <dbReference type="NCBI Taxonomy" id="2656787"/>
    <lineage>
        <taxon>Eukaryota</taxon>
        <taxon>Fungi</taxon>
        <taxon>Dikarya</taxon>
        <taxon>Ascomycota</taxon>
        <taxon>Pezizomycotina</taxon>
        <taxon>Leotiomycetes</taxon>
        <taxon>Helotiales</taxon>
        <taxon>Pleuroascaceae</taxon>
        <taxon>Venustampulla</taxon>
    </lineage>
</organism>
<feature type="region of interest" description="Disordered" evidence="1">
    <location>
        <begin position="84"/>
        <end position="119"/>
    </location>
</feature>
<proteinExistence type="predicted"/>
<gene>
    <name evidence="2" type="ORF">BP5553_05119</name>
</gene>
<feature type="compositionally biased region" description="Basic and acidic residues" evidence="1">
    <location>
        <begin position="178"/>
        <end position="190"/>
    </location>
</feature>
<dbReference type="Proteomes" id="UP000254866">
    <property type="component" value="Unassembled WGS sequence"/>
</dbReference>
<dbReference type="GeneID" id="43597968"/>
<evidence type="ECO:0000313" key="2">
    <source>
        <dbReference type="EMBL" id="RDL37686.1"/>
    </source>
</evidence>
<feature type="compositionally biased region" description="Basic residues" evidence="1">
    <location>
        <begin position="229"/>
        <end position="244"/>
    </location>
</feature>
<dbReference type="AlphaFoldDB" id="A0A370TQ88"/>
<reference evidence="2 3" key="1">
    <citation type="journal article" date="2018" name="IMA Fungus">
        <title>IMA Genome-F 9: Draft genome sequence of Annulohypoxylon stygium, Aspergillus mulundensis, Berkeleyomyces basicola (syn. Thielaviopsis basicola), Ceratocystis smalleyi, two Cercospora beticola strains, Coleophoma cylindrospora, Fusarium fracticaudum, Phialophora cf. hyalina, and Morchella septimelata.</title>
        <authorList>
            <person name="Wingfield B.D."/>
            <person name="Bills G.F."/>
            <person name="Dong Y."/>
            <person name="Huang W."/>
            <person name="Nel W.J."/>
            <person name="Swalarsk-Parry B.S."/>
            <person name="Vaghefi N."/>
            <person name="Wilken P.M."/>
            <person name="An Z."/>
            <person name="de Beer Z.W."/>
            <person name="De Vos L."/>
            <person name="Chen L."/>
            <person name="Duong T.A."/>
            <person name="Gao Y."/>
            <person name="Hammerbacher A."/>
            <person name="Kikkert J.R."/>
            <person name="Li Y."/>
            <person name="Li H."/>
            <person name="Li K."/>
            <person name="Li Q."/>
            <person name="Liu X."/>
            <person name="Ma X."/>
            <person name="Naidoo K."/>
            <person name="Pethybridge S.J."/>
            <person name="Sun J."/>
            <person name="Steenkamp E.T."/>
            <person name="van der Nest M.A."/>
            <person name="van Wyk S."/>
            <person name="Wingfield M.J."/>
            <person name="Xiong C."/>
            <person name="Yue Q."/>
            <person name="Zhang X."/>
        </authorList>
    </citation>
    <scope>NUCLEOTIDE SEQUENCE [LARGE SCALE GENOMIC DNA]</scope>
    <source>
        <strain evidence="2 3">BP 5553</strain>
    </source>
</reference>
<name>A0A370TQ88_9HELO</name>
<feature type="compositionally biased region" description="Basic and acidic residues" evidence="1">
    <location>
        <begin position="206"/>
        <end position="228"/>
    </location>
</feature>
<dbReference type="OrthoDB" id="5209158at2759"/>
<accession>A0A370TQ88</accession>
<evidence type="ECO:0000256" key="1">
    <source>
        <dbReference type="SAM" id="MobiDB-lite"/>
    </source>
</evidence>
<dbReference type="EMBL" id="NPIC01000003">
    <property type="protein sequence ID" value="RDL37686.1"/>
    <property type="molecule type" value="Genomic_DNA"/>
</dbReference>
<dbReference type="RefSeq" id="XP_031870342.1">
    <property type="nucleotide sequence ID" value="XM_032013742.1"/>
</dbReference>
<sequence length="244" mass="27976">MLISTLYQSLTSKEDLSSAKPRKYRRTNSFNPSKVRIHNIQVRQIQDVGEEENYVPKHFHSRKYKDHVSIIIMHEHDMPGKVREERNSLGKGTGFPEPLCEDRNTTLPHPDADTSPNATIEAKDIPPVRVHSRHRLFLGRHQSKTRSHGGTLNVQPMGLYDNIQYADGSVEEIGLMEEKSPDKESKHDSVIDGVASASEETLINAKHLEDSEHDSEKDSDRDTASQRGEKKRRRVLRKLRWQKS</sequence>